<keyword evidence="3" id="KW-1185">Reference proteome</keyword>
<dbReference type="AlphaFoldDB" id="A0A5B0HJJ8"/>
<organism evidence="2 3">
    <name type="scientific">Paraburkholderia panacisoli</name>
    <dbReference type="NCBI Taxonomy" id="2603818"/>
    <lineage>
        <taxon>Bacteria</taxon>
        <taxon>Pseudomonadati</taxon>
        <taxon>Pseudomonadota</taxon>
        <taxon>Betaproteobacteria</taxon>
        <taxon>Burkholderiales</taxon>
        <taxon>Burkholderiaceae</taxon>
        <taxon>Paraburkholderia</taxon>
    </lineage>
</organism>
<dbReference type="GO" id="GO:0003677">
    <property type="term" value="F:DNA binding"/>
    <property type="evidence" value="ECO:0007669"/>
    <property type="project" value="InterPro"/>
</dbReference>
<dbReference type="GO" id="GO:0015074">
    <property type="term" value="P:DNA integration"/>
    <property type="evidence" value="ECO:0007669"/>
    <property type="project" value="InterPro"/>
</dbReference>
<dbReference type="EMBL" id="VTUZ01000002">
    <property type="protein sequence ID" value="KAA1015240.1"/>
    <property type="molecule type" value="Genomic_DNA"/>
</dbReference>
<evidence type="ECO:0000313" key="3">
    <source>
        <dbReference type="Proteomes" id="UP000325273"/>
    </source>
</evidence>
<name>A0A5B0HJJ8_9BURK</name>
<dbReference type="InterPro" id="IPR013762">
    <property type="entry name" value="Integrase-like_cat_sf"/>
</dbReference>
<sequence length="424" mass="46566">MFDATGAPIEQITSVDLLNYKGHVGSANEWKVALLSGLFKRWHAHGLPGVAYDAIVLLRQLRLKANIKGAATATMDPVKGPFTNIELEALQTELNASYGRREIALSEYVLCWLFMLLGQRPKQYAALKVRDMVTMPAKDGLVSYCLRVPRAKTRDSDARGAFKERMLTPQVGKLVANYALRVQSDFTGVLDDPLDAPLFPAKEIGAAPDGYSYHATAANLGYRLQAALKALNVVSERTCDLIHISPKRFRQTIGTRAAEEGHGELVIAELLDHSDTQHVAVYVGSTPAIVEKIDRAVALQMAPLAQAFTGKLIQDASESSRREDPASRIRAPAITGTFEAVSSCGKHGFCGFLKPIACYTCNSFEPWLDGPHEQVLDYLLRERERLMETTDMRIASINDRGILAVAQVIQLCEEVRASRNADNG</sequence>
<comment type="caution">
    <text evidence="2">The sequence shown here is derived from an EMBL/GenBank/DDBJ whole genome shotgun (WGS) entry which is preliminary data.</text>
</comment>
<dbReference type="InterPro" id="IPR048120">
    <property type="entry name" value="Integrase-like"/>
</dbReference>
<evidence type="ECO:0000313" key="2">
    <source>
        <dbReference type="EMBL" id="KAA1015240.1"/>
    </source>
</evidence>
<accession>A0A5B0HJJ8</accession>
<keyword evidence="1" id="KW-0233">DNA recombination</keyword>
<dbReference type="SUPFAM" id="SSF56349">
    <property type="entry name" value="DNA breaking-rejoining enzymes"/>
    <property type="match status" value="1"/>
</dbReference>
<protein>
    <submittedName>
        <fullName evidence="2">Site-specific integrase</fullName>
    </submittedName>
</protein>
<reference evidence="2 3" key="1">
    <citation type="submission" date="2019-08" db="EMBL/GenBank/DDBJ databases">
        <title>Paraburkholderia sp. DCY113.</title>
        <authorList>
            <person name="Kang J."/>
        </authorList>
    </citation>
    <scope>NUCLEOTIDE SEQUENCE [LARGE SCALE GENOMIC DNA]</scope>
    <source>
        <strain evidence="2 3">DCY113</strain>
    </source>
</reference>
<dbReference type="Gene3D" id="1.10.443.10">
    <property type="entry name" value="Intergrase catalytic core"/>
    <property type="match status" value="1"/>
</dbReference>
<evidence type="ECO:0000256" key="1">
    <source>
        <dbReference type="ARBA" id="ARBA00023172"/>
    </source>
</evidence>
<dbReference type="NCBIfam" id="NF041502">
    <property type="entry name" value="integrase_1"/>
    <property type="match status" value="1"/>
</dbReference>
<dbReference type="InterPro" id="IPR011010">
    <property type="entry name" value="DNA_brk_join_enz"/>
</dbReference>
<dbReference type="GO" id="GO:0006310">
    <property type="term" value="P:DNA recombination"/>
    <property type="evidence" value="ECO:0007669"/>
    <property type="project" value="UniProtKB-KW"/>
</dbReference>
<gene>
    <name evidence="2" type="ORF">FVF58_03120</name>
</gene>
<proteinExistence type="predicted"/>
<dbReference type="Proteomes" id="UP000325273">
    <property type="component" value="Unassembled WGS sequence"/>
</dbReference>